<feature type="non-terminal residue" evidence="1">
    <location>
        <position position="1"/>
    </location>
</feature>
<proteinExistence type="predicted"/>
<gene>
    <name evidence="1" type="ORF">CHU92_05110</name>
</gene>
<dbReference type="AlphaFoldDB" id="A0A255ZAF9"/>
<evidence type="ECO:0000313" key="2">
    <source>
        <dbReference type="Proteomes" id="UP000216605"/>
    </source>
</evidence>
<comment type="caution">
    <text evidence="1">The sequence shown here is derived from an EMBL/GenBank/DDBJ whole genome shotgun (WGS) entry which is preliminary data.</text>
</comment>
<evidence type="ECO:0000313" key="1">
    <source>
        <dbReference type="EMBL" id="OYQ38439.1"/>
    </source>
</evidence>
<sequence>LYLPAAKAGGGEDAASIRAKGRLRAGIQLHPQRTKQQTLTHGFINLYYKGIPSLCGEKAKNFARLIALNKGSAIFFIKSAFINVKNRVVSPIILHFSITF</sequence>
<keyword evidence="2" id="KW-1185">Reference proteome</keyword>
<dbReference type="Proteomes" id="UP000216605">
    <property type="component" value="Unassembled WGS sequence"/>
</dbReference>
<reference evidence="1 2" key="1">
    <citation type="submission" date="2017-07" db="EMBL/GenBank/DDBJ databases">
        <title>Flavobacterium cyanobacteriorum sp. nov., isolated from cyanobacterial aggregates in a eutrophic lake.</title>
        <authorList>
            <person name="Cai H."/>
        </authorList>
    </citation>
    <scope>NUCLEOTIDE SEQUENCE [LARGE SCALE GENOMIC DNA]</scope>
    <source>
        <strain evidence="1 2">TH021</strain>
    </source>
</reference>
<name>A0A255ZAF9_9FLAO</name>
<accession>A0A255ZAF9</accession>
<dbReference type="EMBL" id="NOXV01000216">
    <property type="protein sequence ID" value="OYQ38439.1"/>
    <property type="molecule type" value="Genomic_DNA"/>
</dbReference>
<organism evidence="1 2">
    <name type="scientific">Flavobacterium cyanobacteriorum</name>
    <dbReference type="NCBI Taxonomy" id="2022802"/>
    <lineage>
        <taxon>Bacteria</taxon>
        <taxon>Pseudomonadati</taxon>
        <taxon>Bacteroidota</taxon>
        <taxon>Flavobacteriia</taxon>
        <taxon>Flavobacteriales</taxon>
        <taxon>Flavobacteriaceae</taxon>
        <taxon>Flavobacterium</taxon>
    </lineage>
</organism>
<protein>
    <submittedName>
        <fullName evidence="1">Uncharacterized protein</fullName>
    </submittedName>
</protein>